<dbReference type="GO" id="GO:0046872">
    <property type="term" value="F:metal ion binding"/>
    <property type="evidence" value="ECO:0007669"/>
    <property type="project" value="UniProtKB-KW"/>
</dbReference>
<dbReference type="PIRSF" id="PIRSF004846">
    <property type="entry name" value="ModA"/>
    <property type="match status" value="1"/>
</dbReference>
<dbReference type="SUPFAM" id="SSF53850">
    <property type="entry name" value="Periplasmic binding protein-like II"/>
    <property type="match status" value="1"/>
</dbReference>
<dbReference type="NCBIfam" id="TIGR01256">
    <property type="entry name" value="modA"/>
    <property type="match status" value="1"/>
</dbReference>
<reference evidence="4" key="1">
    <citation type="submission" date="2018-05" db="EMBL/GenBank/DDBJ databases">
        <authorList>
            <person name="Lanie J.A."/>
            <person name="Ng W.-L."/>
            <person name="Kazmierczak K.M."/>
            <person name="Andrzejewski T.M."/>
            <person name="Davidsen T.M."/>
            <person name="Wayne K.J."/>
            <person name="Tettelin H."/>
            <person name="Glass J.I."/>
            <person name="Rusch D."/>
            <person name="Podicherti R."/>
            <person name="Tsui H.-C.T."/>
            <person name="Winkler M.E."/>
        </authorList>
    </citation>
    <scope>NUCLEOTIDE SEQUENCE</scope>
</reference>
<organism evidence="4">
    <name type="scientific">marine metagenome</name>
    <dbReference type="NCBI Taxonomy" id="408172"/>
    <lineage>
        <taxon>unclassified sequences</taxon>
        <taxon>metagenomes</taxon>
        <taxon>ecological metagenomes</taxon>
    </lineage>
</organism>
<dbReference type="AlphaFoldDB" id="A0A381S299"/>
<dbReference type="InterPro" id="IPR005950">
    <property type="entry name" value="ModA"/>
</dbReference>
<evidence type="ECO:0000256" key="1">
    <source>
        <dbReference type="ARBA" id="ARBA00022505"/>
    </source>
</evidence>
<dbReference type="Pfam" id="PF13531">
    <property type="entry name" value="SBP_bac_11"/>
    <property type="match status" value="1"/>
</dbReference>
<dbReference type="EMBL" id="UINC01002582">
    <property type="protein sequence ID" value="SUZ98212.1"/>
    <property type="molecule type" value="Genomic_DNA"/>
</dbReference>
<dbReference type="GO" id="GO:0015689">
    <property type="term" value="P:molybdate ion transport"/>
    <property type="evidence" value="ECO:0007669"/>
    <property type="project" value="InterPro"/>
</dbReference>
<protein>
    <recommendedName>
        <fullName evidence="5">Molybdate ABC transporter substrate-binding protein</fullName>
    </recommendedName>
</protein>
<dbReference type="PANTHER" id="PTHR30632">
    <property type="entry name" value="MOLYBDATE-BINDING PERIPLASMIC PROTEIN"/>
    <property type="match status" value="1"/>
</dbReference>
<dbReference type="Gene3D" id="3.40.190.10">
    <property type="entry name" value="Periplasmic binding protein-like II"/>
    <property type="match status" value="2"/>
</dbReference>
<proteinExistence type="predicted"/>
<evidence type="ECO:0000256" key="3">
    <source>
        <dbReference type="ARBA" id="ARBA00022729"/>
    </source>
</evidence>
<name>A0A381S299_9ZZZZ</name>
<gene>
    <name evidence="4" type="ORF">METZ01_LOCUS51066</name>
</gene>
<dbReference type="PANTHER" id="PTHR30632:SF0">
    <property type="entry name" value="SULFATE-BINDING PROTEIN"/>
    <property type="match status" value="1"/>
</dbReference>
<sequence length="254" mass="26427">MIVSTSLAVCLASCGASADRTTPNSLIVSAASSLMPVLEPVSAAFERSSGVKVELNLASSSTLAAQLIAGAPVDLFISADQAQMNRVAAEGLIRVASRVDLLANQLVVIAPLDTTFRMSSPEGLGELAGRIALADPVAVPAGVYARTYLESVGVWGQLQTRLIPTRNVRAALTTIEAGEADAGIVYRTDMLSSDRVTEVFTVPIPDGPDIRYPAAITTGSADPGLAEQLLTYLRGPEAGARFQDAGFIVPVTEE</sequence>
<accession>A0A381S299</accession>
<dbReference type="InterPro" id="IPR050682">
    <property type="entry name" value="ModA/WtpA"/>
</dbReference>
<keyword evidence="3" id="KW-0732">Signal</keyword>
<dbReference type="GO" id="GO:0030973">
    <property type="term" value="F:molybdate ion binding"/>
    <property type="evidence" value="ECO:0007669"/>
    <property type="project" value="TreeGrafter"/>
</dbReference>
<keyword evidence="1" id="KW-0500">Molybdenum</keyword>
<keyword evidence="2" id="KW-0479">Metal-binding</keyword>
<evidence type="ECO:0008006" key="5">
    <source>
        <dbReference type="Google" id="ProtNLM"/>
    </source>
</evidence>
<evidence type="ECO:0000313" key="4">
    <source>
        <dbReference type="EMBL" id="SUZ98212.1"/>
    </source>
</evidence>
<evidence type="ECO:0000256" key="2">
    <source>
        <dbReference type="ARBA" id="ARBA00022723"/>
    </source>
</evidence>
<dbReference type="FunFam" id="3.40.190.10:FF:000035">
    <property type="entry name" value="Molybdate ABC transporter substrate-binding protein"/>
    <property type="match status" value="1"/>
</dbReference>